<gene>
    <name evidence="1" type="ORF">HMPREF1977_2137</name>
</gene>
<name>E4MUS7_CAPOC</name>
<reference evidence="1 2" key="1">
    <citation type="submission" date="2010-10" db="EMBL/GenBank/DDBJ databases">
        <authorList>
            <person name="Muzny D."/>
            <person name="Qin X."/>
            <person name="Deng J."/>
            <person name="Jiang H."/>
            <person name="Liu Y."/>
            <person name="Qu J."/>
            <person name="Song X.-Z."/>
            <person name="Zhang L."/>
            <person name="Thornton R."/>
            <person name="Coyle M."/>
            <person name="Francisco L."/>
            <person name="Jackson L."/>
            <person name="Javaid M."/>
            <person name="Korchina V."/>
            <person name="Kovar C."/>
            <person name="Mata R."/>
            <person name="Mathew T."/>
            <person name="Ngo R."/>
            <person name="Nguyen L."/>
            <person name="Nguyen N."/>
            <person name="Okwuonu G."/>
            <person name="Ongeri F."/>
            <person name="Pham C."/>
            <person name="Simmons D."/>
            <person name="Wilczek-Boney K."/>
            <person name="Hale W."/>
            <person name="Jakkamsetti A."/>
            <person name="Pham P."/>
            <person name="Ruth R."/>
            <person name="San Lucas F."/>
            <person name="Warren J."/>
            <person name="Zhang J."/>
            <person name="Zhao Z."/>
            <person name="Zhou C."/>
            <person name="Zhu D."/>
            <person name="Lee S."/>
            <person name="Bess C."/>
            <person name="Blankenburg K."/>
            <person name="Forbes L."/>
            <person name="Fu Q."/>
            <person name="Gubbala S."/>
            <person name="Hirani K."/>
            <person name="Jayaseelan J.C."/>
            <person name="Lara F."/>
            <person name="Munidasa M."/>
            <person name="Palculict T."/>
            <person name="Patil S."/>
            <person name="Pu L.-L."/>
            <person name="Saada N."/>
            <person name="Tang L."/>
            <person name="Weissenberger G."/>
            <person name="Zhu Y."/>
            <person name="Hemphill L."/>
            <person name="Shang Y."/>
            <person name="Youmans B."/>
            <person name="Ayvaz T."/>
            <person name="Ross M."/>
            <person name="Santibanez J."/>
            <person name="Aqrawi P."/>
            <person name="Gross S."/>
            <person name="Joshi V."/>
            <person name="Fowler G."/>
            <person name="Nazareth L."/>
            <person name="Reid J."/>
            <person name="Worley K."/>
            <person name="Petrosino J."/>
            <person name="Highlander S."/>
            <person name="Gibbs R."/>
        </authorList>
    </citation>
    <scope>NUCLEOTIDE SEQUENCE [LARGE SCALE GENOMIC DNA]</scope>
    <source>
        <strain evidence="1 2">F0287</strain>
    </source>
</reference>
<evidence type="ECO:0008006" key="3">
    <source>
        <dbReference type="Google" id="ProtNLM"/>
    </source>
</evidence>
<dbReference type="EMBL" id="AEOH01000050">
    <property type="protein sequence ID" value="EFS96496.1"/>
    <property type="molecule type" value="Genomic_DNA"/>
</dbReference>
<evidence type="ECO:0000313" key="1">
    <source>
        <dbReference type="EMBL" id="EFS96496.1"/>
    </source>
</evidence>
<dbReference type="AlphaFoldDB" id="E4MUS7"/>
<dbReference type="InterPro" id="IPR029058">
    <property type="entry name" value="AB_hydrolase_fold"/>
</dbReference>
<protein>
    <recommendedName>
        <fullName evidence="3">Alpha/beta hydrolase</fullName>
    </recommendedName>
</protein>
<dbReference type="Pfam" id="PF05728">
    <property type="entry name" value="UPF0227"/>
    <property type="match status" value="1"/>
</dbReference>
<dbReference type="SUPFAM" id="SSF53474">
    <property type="entry name" value="alpha/beta-Hydrolases"/>
    <property type="match status" value="1"/>
</dbReference>
<dbReference type="Proteomes" id="UP000005391">
    <property type="component" value="Unassembled WGS sequence"/>
</dbReference>
<organism evidence="1 2">
    <name type="scientific">Capnocytophaga ochracea F0287</name>
    <dbReference type="NCBI Taxonomy" id="873517"/>
    <lineage>
        <taxon>Bacteria</taxon>
        <taxon>Pseudomonadati</taxon>
        <taxon>Bacteroidota</taxon>
        <taxon>Flavobacteriia</taxon>
        <taxon>Flavobacteriales</taxon>
        <taxon>Flavobacteriaceae</taxon>
        <taxon>Capnocytophaga</taxon>
    </lineage>
</organism>
<dbReference type="eggNOG" id="COG3150">
    <property type="taxonomic scope" value="Bacteria"/>
</dbReference>
<dbReference type="ESTHER" id="capoc-e4mus7">
    <property type="family name" value="abh_upf00227"/>
</dbReference>
<dbReference type="HOGENOM" id="CLU_1493608_0_0_10"/>
<proteinExistence type="predicted"/>
<dbReference type="Gene3D" id="3.40.50.1820">
    <property type="entry name" value="alpha/beta hydrolase"/>
    <property type="match status" value="1"/>
</dbReference>
<sequence>MFCTFALIMKILYLHGLDSYLQDDRRAVLTPYGEIFAPTIDYRNAPNLFAELQKEYAEVDVLIGSSLGGLIVYYLAQKLEKPCLLFNPALTYRHEVPFNTQPNPNYRAYMQIVIGLQDDVITPWESLSVLREDMSPQQNIEIHLLNTMAHTYPIEIFEKEVKEFFEVKGGSHTSRWKVKR</sequence>
<dbReference type="RefSeq" id="WP_002675192.1">
    <property type="nucleotide sequence ID" value="NZ_GL573160.1"/>
</dbReference>
<dbReference type="InterPro" id="IPR008886">
    <property type="entry name" value="UPF0227/Esterase_YqiA"/>
</dbReference>
<comment type="caution">
    <text evidence="1">The sequence shown here is derived from an EMBL/GenBank/DDBJ whole genome shotgun (WGS) entry which is preliminary data.</text>
</comment>
<accession>E4MUS7</accession>
<evidence type="ECO:0000313" key="2">
    <source>
        <dbReference type="Proteomes" id="UP000005391"/>
    </source>
</evidence>